<dbReference type="OMA" id="FIECESI"/>
<dbReference type="Pfam" id="PF02342">
    <property type="entry name" value="TerD"/>
    <property type="match status" value="2"/>
</dbReference>
<sequence length="613" mass="70500">MGCYSSLPSQDMQKFGYLQQENIIINNKDFHAQLKSLQSENCVNTQRNYKFTDNKKQQIRLNQNQQVKVEIKWDDGCQQDEGVDLDLSCCFIDNIGGILDAVFYNKVESDGGAVKHSGDQQDQTTNIQGVKQDDFSLMESITVDLDKIQNRGSIHNLSFIICSHNQQVFDQLNNVKLFVKQGEKIIKEVKIDKLGQFTAYMPGFLYFSNQENTWYFYSEEQVGQGKTFEDCQQLIYDAMTETGYDGGLLAESENWKSGKNKFLLKKGQSIKIPQVFNSKVSLGLGWDAGCDVDASVLMFDKNMEFQDIVYYHHLTDKFYAVKHTGDNLTGEGDGDDELLHMNLDKLPEDKVDSLWCLINVYTNGKQFDDVRNPYARILINNQEMARFNLAGNKDGLSNGCIVCTIQRYNRNQWFVNLKEYYTQNTRMAKQNQSIISDIVQGDMSKIKILDEEIKVFDDKLEPVDKKKKTCFNFLVKSAIITNDNCHPNQKSTKLIINVNEKEVFSEKVENVRYQKKKKQFQRQQTNMSVGESFLKNNQEIIINQGVQVYVQHGDQLFFRVKNGNVNGVAGFVVNDQVLDMQQLFLQNIQIPLYTLGADTKLGYVIIQMQKQNY</sequence>
<dbReference type="InParanoid" id="A0A0V0Q902"/>
<feature type="domain" description="TerD" evidence="1">
    <location>
        <begin position="55"/>
        <end position="225"/>
    </location>
</feature>
<gene>
    <name evidence="2" type="ORF">PPERSA_02771</name>
</gene>
<dbReference type="OrthoDB" id="443958at2759"/>
<feature type="domain" description="TerD" evidence="1">
    <location>
        <begin position="264"/>
        <end position="413"/>
    </location>
</feature>
<evidence type="ECO:0000313" key="3">
    <source>
        <dbReference type="Proteomes" id="UP000054937"/>
    </source>
</evidence>
<name>A0A0V0Q902_PSEPJ</name>
<proteinExistence type="predicted"/>
<dbReference type="InterPro" id="IPR051324">
    <property type="entry name" value="Stress/Tellurium_Resist"/>
</dbReference>
<reference evidence="2 3" key="1">
    <citation type="journal article" date="2015" name="Sci. Rep.">
        <title>Genome of the facultative scuticociliatosis pathogen Pseudocohnilembus persalinus provides insight into its virulence through horizontal gene transfer.</title>
        <authorList>
            <person name="Xiong J."/>
            <person name="Wang G."/>
            <person name="Cheng J."/>
            <person name="Tian M."/>
            <person name="Pan X."/>
            <person name="Warren A."/>
            <person name="Jiang C."/>
            <person name="Yuan D."/>
            <person name="Miao W."/>
        </authorList>
    </citation>
    <scope>NUCLEOTIDE SEQUENCE [LARGE SCALE GENOMIC DNA]</scope>
    <source>
        <strain evidence="2">36N120E</strain>
    </source>
</reference>
<dbReference type="PANTHER" id="PTHR32097:SF17">
    <property type="entry name" value="CAMP-BINDING PROTEIN 1-RELATED"/>
    <property type="match status" value="1"/>
</dbReference>
<organism evidence="2 3">
    <name type="scientific">Pseudocohnilembus persalinus</name>
    <name type="common">Ciliate</name>
    <dbReference type="NCBI Taxonomy" id="266149"/>
    <lineage>
        <taxon>Eukaryota</taxon>
        <taxon>Sar</taxon>
        <taxon>Alveolata</taxon>
        <taxon>Ciliophora</taxon>
        <taxon>Intramacronucleata</taxon>
        <taxon>Oligohymenophorea</taxon>
        <taxon>Scuticociliatia</taxon>
        <taxon>Philasterida</taxon>
        <taxon>Pseudocohnilembidae</taxon>
        <taxon>Pseudocohnilembus</taxon>
    </lineage>
</organism>
<keyword evidence="3" id="KW-1185">Reference proteome</keyword>
<dbReference type="EMBL" id="LDAU01000233">
    <property type="protein sequence ID" value="KRW98623.1"/>
    <property type="molecule type" value="Genomic_DNA"/>
</dbReference>
<dbReference type="Proteomes" id="UP000054937">
    <property type="component" value="Unassembled WGS sequence"/>
</dbReference>
<protein>
    <recommendedName>
        <fullName evidence="1">TerD domain-containing protein</fullName>
    </recommendedName>
</protein>
<evidence type="ECO:0000313" key="2">
    <source>
        <dbReference type="EMBL" id="KRW98623.1"/>
    </source>
</evidence>
<evidence type="ECO:0000259" key="1">
    <source>
        <dbReference type="Pfam" id="PF02342"/>
    </source>
</evidence>
<dbReference type="PANTHER" id="PTHR32097">
    <property type="entry name" value="CAMP-BINDING PROTEIN 1-RELATED"/>
    <property type="match status" value="1"/>
</dbReference>
<comment type="caution">
    <text evidence="2">The sequence shown here is derived from an EMBL/GenBank/DDBJ whole genome shotgun (WGS) entry which is preliminary data.</text>
</comment>
<dbReference type="AlphaFoldDB" id="A0A0V0Q902"/>
<dbReference type="InterPro" id="IPR003325">
    <property type="entry name" value="TerD"/>
</dbReference>
<dbReference type="CDD" id="cd06974">
    <property type="entry name" value="TerD_like"/>
    <property type="match status" value="2"/>
</dbReference>
<dbReference type="Gene3D" id="2.60.60.30">
    <property type="entry name" value="sav2460 like domains"/>
    <property type="match status" value="2"/>
</dbReference>
<accession>A0A0V0Q902</accession>